<gene>
    <name evidence="7" type="primary">AIP2</name>
    <name evidence="7" type="ORF">AXF42_Ash012884</name>
</gene>
<feature type="compositionally biased region" description="Basic and acidic residues" evidence="5">
    <location>
        <begin position="13"/>
        <end position="34"/>
    </location>
</feature>
<evidence type="ECO:0000256" key="1">
    <source>
        <dbReference type="ARBA" id="ARBA00022723"/>
    </source>
</evidence>
<dbReference type="SMART" id="SM00184">
    <property type="entry name" value="RING"/>
    <property type="match status" value="1"/>
</dbReference>
<dbReference type="AlphaFoldDB" id="A0A2I0ARI2"/>
<dbReference type="PANTHER" id="PTHR45931">
    <property type="entry name" value="SI:CH211-59O9.10"/>
    <property type="match status" value="1"/>
</dbReference>
<dbReference type="EC" id="3.1.27.-" evidence="7"/>
<proteinExistence type="predicted"/>
<organism evidence="7 8">
    <name type="scientific">Apostasia shenzhenica</name>
    <dbReference type="NCBI Taxonomy" id="1088818"/>
    <lineage>
        <taxon>Eukaryota</taxon>
        <taxon>Viridiplantae</taxon>
        <taxon>Streptophyta</taxon>
        <taxon>Embryophyta</taxon>
        <taxon>Tracheophyta</taxon>
        <taxon>Spermatophyta</taxon>
        <taxon>Magnoliopsida</taxon>
        <taxon>Liliopsida</taxon>
        <taxon>Asparagales</taxon>
        <taxon>Orchidaceae</taxon>
        <taxon>Apostasioideae</taxon>
        <taxon>Apostasia</taxon>
    </lineage>
</organism>
<reference evidence="7 8" key="1">
    <citation type="journal article" date="2017" name="Nature">
        <title>The Apostasia genome and the evolution of orchids.</title>
        <authorList>
            <person name="Zhang G.Q."/>
            <person name="Liu K.W."/>
            <person name="Li Z."/>
            <person name="Lohaus R."/>
            <person name="Hsiao Y.Y."/>
            <person name="Niu S.C."/>
            <person name="Wang J.Y."/>
            <person name="Lin Y.C."/>
            <person name="Xu Q."/>
            <person name="Chen L.J."/>
            <person name="Yoshida K."/>
            <person name="Fujiwara S."/>
            <person name="Wang Z.W."/>
            <person name="Zhang Y.Q."/>
            <person name="Mitsuda N."/>
            <person name="Wang M."/>
            <person name="Liu G.H."/>
            <person name="Pecoraro L."/>
            <person name="Huang H.X."/>
            <person name="Xiao X.J."/>
            <person name="Lin M."/>
            <person name="Wu X.Y."/>
            <person name="Wu W.L."/>
            <person name="Chen Y.Y."/>
            <person name="Chang S.B."/>
            <person name="Sakamoto S."/>
            <person name="Ohme-Takagi M."/>
            <person name="Yagi M."/>
            <person name="Zeng S.J."/>
            <person name="Shen C.Y."/>
            <person name="Yeh C.M."/>
            <person name="Luo Y.B."/>
            <person name="Tsai W.C."/>
            <person name="Van de Peer Y."/>
            <person name="Liu Z.J."/>
        </authorList>
    </citation>
    <scope>NUCLEOTIDE SEQUENCE [LARGE SCALE GENOMIC DNA]</scope>
    <source>
        <strain evidence="8">cv. Shenzhen</strain>
        <tissue evidence="7">Stem</tissue>
    </source>
</reference>
<dbReference type="GO" id="GO:0005634">
    <property type="term" value="C:nucleus"/>
    <property type="evidence" value="ECO:0007669"/>
    <property type="project" value="TreeGrafter"/>
</dbReference>
<dbReference type="SUPFAM" id="SSF57850">
    <property type="entry name" value="RING/U-box"/>
    <property type="match status" value="1"/>
</dbReference>
<dbReference type="Proteomes" id="UP000236161">
    <property type="component" value="Unassembled WGS sequence"/>
</dbReference>
<keyword evidence="2 4" id="KW-0863">Zinc-finger</keyword>
<feature type="region of interest" description="Disordered" evidence="5">
    <location>
        <begin position="1"/>
        <end position="92"/>
    </location>
</feature>
<keyword evidence="1" id="KW-0479">Metal-binding</keyword>
<accession>A0A2I0ARI2</accession>
<evidence type="ECO:0000256" key="2">
    <source>
        <dbReference type="ARBA" id="ARBA00022771"/>
    </source>
</evidence>
<feature type="compositionally biased region" description="Polar residues" evidence="5">
    <location>
        <begin position="79"/>
        <end position="92"/>
    </location>
</feature>
<dbReference type="PROSITE" id="PS50089">
    <property type="entry name" value="ZF_RING_2"/>
    <property type="match status" value="1"/>
</dbReference>
<dbReference type="Pfam" id="PF13639">
    <property type="entry name" value="zf-RING_2"/>
    <property type="match status" value="1"/>
</dbReference>
<dbReference type="GO" id="GO:0008270">
    <property type="term" value="F:zinc ion binding"/>
    <property type="evidence" value="ECO:0007669"/>
    <property type="project" value="UniProtKB-KW"/>
</dbReference>
<evidence type="ECO:0000313" key="7">
    <source>
        <dbReference type="EMBL" id="PKA58161.1"/>
    </source>
</evidence>
<dbReference type="GO" id="GO:0016787">
    <property type="term" value="F:hydrolase activity"/>
    <property type="evidence" value="ECO:0007669"/>
    <property type="project" value="UniProtKB-KW"/>
</dbReference>
<dbReference type="Gene3D" id="3.30.40.10">
    <property type="entry name" value="Zinc/RING finger domain, C3HC4 (zinc finger)"/>
    <property type="match status" value="1"/>
</dbReference>
<evidence type="ECO:0000256" key="4">
    <source>
        <dbReference type="PROSITE-ProRule" id="PRU00175"/>
    </source>
</evidence>
<keyword evidence="7" id="KW-0378">Hydrolase</keyword>
<feature type="compositionally biased region" description="Basic residues" evidence="5">
    <location>
        <begin position="35"/>
        <end position="54"/>
    </location>
</feature>
<evidence type="ECO:0000256" key="5">
    <source>
        <dbReference type="SAM" id="MobiDB-lite"/>
    </source>
</evidence>
<dbReference type="InterPro" id="IPR001841">
    <property type="entry name" value="Znf_RING"/>
</dbReference>
<name>A0A2I0ARI2_9ASPA</name>
<feature type="domain" description="RING-type" evidence="6">
    <location>
        <begin position="266"/>
        <end position="307"/>
    </location>
</feature>
<dbReference type="EMBL" id="KZ451955">
    <property type="protein sequence ID" value="PKA58161.1"/>
    <property type="molecule type" value="Genomic_DNA"/>
</dbReference>
<feature type="compositionally biased region" description="Basic and acidic residues" evidence="5">
    <location>
        <begin position="55"/>
        <end position="64"/>
    </location>
</feature>
<dbReference type="InterPro" id="IPR013083">
    <property type="entry name" value="Znf_RING/FYVE/PHD"/>
</dbReference>
<evidence type="ECO:0000259" key="6">
    <source>
        <dbReference type="PROSITE" id="PS50089"/>
    </source>
</evidence>
<dbReference type="GO" id="GO:0006511">
    <property type="term" value="P:ubiquitin-dependent protein catabolic process"/>
    <property type="evidence" value="ECO:0007669"/>
    <property type="project" value="TreeGrafter"/>
</dbReference>
<protein>
    <submittedName>
        <fullName evidence="7">E3 ubiquitin-protein ligase AIP2</fullName>
        <ecNumber evidence="7">3.1.27.-</ecNumber>
    </submittedName>
</protein>
<dbReference type="PANTHER" id="PTHR45931:SF3">
    <property type="entry name" value="RING ZINC FINGER-CONTAINING PROTEIN"/>
    <property type="match status" value="1"/>
</dbReference>
<dbReference type="GO" id="GO:0061630">
    <property type="term" value="F:ubiquitin protein ligase activity"/>
    <property type="evidence" value="ECO:0007669"/>
    <property type="project" value="TreeGrafter"/>
</dbReference>
<evidence type="ECO:0000256" key="3">
    <source>
        <dbReference type="ARBA" id="ARBA00022833"/>
    </source>
</evidence>
<sequence>MTSVSELFYSRRSRVDRTTEPDRGLDGLTADRDRHHQFRRSLLRSRRSRRSSRPPRREDCEPSRQYRTPLQSEHVPAHSVNSFGDSESFNNNSNGSIAGNRINRMILIRNGQLPASVLQARARLLERLRGISIRPNREIEATTSGVPWDVDFSELESRRNSVESGRNFSSSLLHSQSPLIRRPRETSLRGISQHMGSTSISWDELSSFGDFIDDFRMPSSNYSTGEVPESSLRYYRPPAIDWEAIHKLPHEEFKDEDSDVELHSDCCICLDRFLQGDELIRLPCGHRFHSACLKPWLKASGDCPYCRSRF</sequence>
<dbReference type="OrthoDB" id="8062037at2759"/>
<keyword evidence="8" id="KW-1185">Reference proteome</keyword>
<dbReference type="STRING" id="1088818.A0A2I0ARI2"/>
<evidence type="ECO:0000313" key="8">
    <source>
        <dbReference type="Proteomes" id="UP000236161"/>
    </source>
</evidence>
<keyword evidence="3" id="KW-0862">Zinc</keyword>
<dbReference type="InterPro" id="IPR051834">
    <property type="entry name" value="RING_finger_E3_ligase"/>
</dbReference>